<dbReference type="KEGG" id="sof:NCTC11214_01683"/>
<reference evidence="1 2" key="1">
    <citation type="submission" date="2018-12" db="EMBL/GenBank/DDBJ databases">
        <authorList>
            <consortium name="Pathogen Informatics"/>
        </authorList>
    </citation>
    <scope>NUCLEOTIDE SEQUENCE [LARGE SCALE GENOMIC DNA]</scope>
    <source>
        <strain evidence="1 2">NCTC11214</strain>
    </source>
</reference>
<protein>
    <submittedName>
        <fullName evidence="1">Uncharacterized protein</fullName>
    </submittedName>
</protein>
<dbReference type="EMBL" id="LR134117">
    <property type="protein sequence ID" value="VDZ55265.1"/>
    <property type="molecule type" value="Genomic_DNA"/>
</dbReference>
<dbReference type="AlphaFoldDB" id="A0A3S4DHT2"/>
<sequence length="57" mass="6512">MLNVRMERVAAISFKRRTEKGGRFNLSPFLFVCFLLDSAQSYSSSILKNLILKSITL</sequence>
<gene>
    <name evidence="1" type="ORF">NCTC11214_01683</name>
</gene>
<evidence type="ECO:0000313" key="2">
    <source>
        <dbReference type="Proteomes" id="UP000281391"/>
    </source>
</evidence>
<proteinExistence type="predicted"/>
<accession>A0A3S4DHT2</accession>
<organism evidence="1 2">
    <name type="scientific">Serratia odorifera</name>
    <dbReference type="NCBI Taxonomy" id="618"/>
    <lineage>
        <taxon>Bacteria</taxon>
        <taxon>Pseudomonadati</taxon>
        <taxon>Pseudomonadota</taxon>
        <taxon>Gammaproteobacteria</taxon>
        <taxon>Enterobacterales</taxon>
        <taxon>Yersiniaceae</taxon>
        <taxon>Serratia</taxon>
    </lineage>
</organism>
<evidence type="ECO:0000313" key="1">
    <source>
        <dbReference type="EMBL" id="VDZ55265.1"/>
    </source>
</evidence>
<dbReference type="Proteomes" id="UP000281391">
    <property type="component" value="Chromosome"/>
</dbReference>
<name>A0A3S4DHT2_SEROD</name>